<dbReference type="InterPro" id="IPR029058">
    <property type="entry name" value="AB_hydrolase_fold"/>
</dbReference>
<name>A0A8J7HKM9_9NOST</name>
<dbReference type="EMBL" id="JAECZC010000001">
    <property type="protein sequence ID" value="MBH8560877.1"/>
    <property type="molecule type" value="Genomic_DNA"/>
</dbReference>
<dbReference type="RefSeq" id="WP_198122906.1">
    <property type="nucleotide sequence ID" value="NZ_JAECZC010000001.1"/>
</dbReference>
<reference evidence="1 2" key="1">
    <citation type="journal article" date="2021" name="Int. J. Syst. Evol. Microbiol.">
        <title>Amazonocrinis nigriterrae gen. nov., sp. nov., Atlanticothrix silvestris gen. nov., sp. nov. and Dendronalium phyllosphericum gen. nov., sp. nov., nostocacean cyanobacteria from Brazilian environments.</title>
        <authorList>
            <person name="Alvarenga D.O."/>
            <person name="Andreote A.P.D."/>
            <person name="Branco L.H.Z."/>
            <person name="Delbaje E."/>
            <person name="Cruz R.B."/>
            <person name="Varani A.M."/>
            <person name="Fiore M.F."/>
        </authorList>
    </citation>
    <scope>NUCLEOTIDE SEQUENCE [LARGE SCALE GENOMIC DNA]</scope>
    <source>
        <strain evidence="1 2">CENA67</strain>
    </source>
</reference>
<dbReference type="SUPFAM" id="SSF53474">
    <property type="entry name" value="alpha/beta-Hydrolases"/>
    <property type="match status" value="1"/>
</dbReference>
<comment type="caution">
    <text evidence="1">The sequence shown here is derived from an EMBL/GenBank/DDBJ whole genome shotgun (WGS) entry which is preliminary data.</text>
</comment>
<accession>A0A8J7HKM9</accession>
<dbReference type="Proteomes" id="UP000632766">
    <property type="component" value="Unassembled WGS sequence"/>
</dbReference>
<dbReference type="Gene3D" id="3.40.50.1820">
    <property type="entry name" value="alpha/beta hydrolase"/>
    <property type="match status" value="1"/>
</dbReference>
<organism evidence="1 2">
    <name type="scientific">Amazonocrinis nigriterrae CENA67</name>
    <dbReference type="NCBI Taxonomy" id="2794033"/>
    <lineage>
        <taxon>Bacteria</taxon>
        <taxon>Bacillati</taxon>
        <taxon>Cyanobacteriota</taxon>
        <taxon>Cyanophyceae</taxon>
        <taxon>Nostocales</taxon>
        <taxon>Nostocaceae</taxon>
        <taxon>Amazonocrinis</taxon>
        <taxon>Amazonocrinis nigriterrae</taxon>
    </lineage>
</organism>
<protein>
    <recommendedName>
        <fullName evidence="3">Proline iminopeptidase</fullName>
    </recommendedName>
</protein>
<keyword evidence="2" id="KW-1185">Reference proteome</keyword>
<gene>
    <name evidence="1" type="ORF">I8748_01560</name>
</gene>
<dbReference type="AlphaFoldDB" id="A0A8J7HKM9"/>
<evidence type="ECO:0008006" key="3">
    <source>
        <dbReference type="Google" id="ProtNLM"/>
    </source>
</evidence>
<evidence type="ECO:0000313" key="1">
    <source>
        <dbReference type="EMBL" id="MBH8560877.1"/>
    </source>
</evidence>
<proteinExistence type="predicted"/>
<evidence type="ECO:0000313" key="2">
    <source>
        <dbReference type="Proteomes" id="UP000632766"/>
    </source>
</evidence>
<sequence length="133" mass="15191">MKPTAPLKTPNINKQWRFFNHTFLCRLDPWPSCLTRAYSKVGTEFRGAGKIIDWNIEDRLSEISVPTLLLSGRYDEVTPACIETVHQGISGSKWVLFENSSHMPHLEETEGFLKVLDEFLHDIESNQELGSNS</sequence>